<dbReference type="PANTHER" id="PTHR30383">
    <property type="entry name" value="THIOESTERASE 1/PROTEASE 1/LYSOPHOSPHOLIPASE L1"/>
    <property type="match status" value="1"/>
</dbReference>
<keyword evidence="3" id="KW-1185">Reference proteome</keyword>
<dbReference type="Gene3D" id="3.40.50.1110">
    <property type="entry name" value="SGNH hydrolase"/>
    <property type="match status" value="1"/>
</dbReference>
<comment type="caution">
    <text evidence="2">The sequence shown here is derived from an EMBL/GenBank/DDBJ whole genome shotgun (WGS) entry which is preliminary data.</text>
</comment>
<proteinExistence type="predicted"/>
<dbReference type="Pfam" id="PF13472">
    <property type="entry name" value="Lipase_GDSL_2"/>
    <property type="match status" value="1"/>
</dbReference>
<dbReference type="PANTHER" id="PTHR30383:SF29">
    <property type="entry name" value="SGNH HYDROLASE-TYPE ESTERASE DOMAIN-CONTAINING PROTEIN"/>
    <property type="match status" value="1"/>
</dbReference>
<name>A0A934I224_9MICO</name>
<gene>
    <name evidence="2" type="ORF">JAV76_01890</name>
</gene>
<dbReference type="EMBL" id="JAEINH010000001">
    <property type="protein sequence ID" value="MBI9113763.1"/>
    <property type="molecule type" value="Genomic_DNA"/>
</dbReference>
<evidence type="ECO:0000313" key="2">
    <source>
        <dbReference type="EMBL" id="MBI9113763.1"/>
    </source>
</evidence>
<feature type="domain" description="SGNH hydrolase-type esterase" evidence="1">
    <location>
        <begin position="8"/>
        <end position="181"/>
    </location>
</feature>
<dbReference type="Proteomes" id="UP000602087">
    <property type="component" value="Unassembled WGS sequence"/>
</dbReference>
<dbReference type="InterPro" id="IPR013830">
    <property type="entry name" value="SGNH_hydro"/>
</dbReference>
<accession>A0A934I224</accession>
<dbReference type="InterPro" id="IPR036514">
    <property type="entry name" value="SGNH_hydro_sf"/>
</dbReference>
<dbReference type="InterPro" id="IPR051532">
    <property type="entry name" value="Ester_Hydrolysis_Enzymes"/>
</dbReference>
<organism evidence="2 3">
    <name type="scientific">Sanguibacter suaedae</name>
    <dbReference type="NCBI Taxonomy" id="2795737"/>
    <lineage>
        <taxon>Bacteria</taxon>
        <taxon>Bacillati</taxon>
        <taxon>Actinomycetota</taxon>
        <taxon>Actinomycetes</taxon>
        <taxon>Micrococcales</taxon>
        <taxon>Sanguibacteraceae</taxon>
        <taxon>Sanguibacter</taxon>
    </lineage>
</organism>
<sequence>MRDVRLCVLGDSFVAGVGDTSGFGWVGRLAGAAATEGVALTTYNLGVRRETTSDVAARAADEVRPRLAGIAEPRVVLATGVNDTVVENGTQRVSTAETLAALTRIVHALSPSPLLLVGPPPVEDPEHDRRVATLSEALADRAADLGVPFVDTYAALRDDATWRSEVAAGDGYHPGPAGYERLAQVLVPPVVRWLAHPSR</sequence>
<dbReference type="AlphaFoldDB" id="A0A934I224"/>
<dbReference type="SUPFAM" id="SSF52266">
    <property type="entry name" value="SGNH hydrolase"/>
    <property type="match status" value="1"/>
</dbReference>
<evidence type="ECO:0000313" key="3">
    <source>
        <dbReference type="Proteomes" id="UP000602087"/>
    </source>
</evidence>
<evidence type="ECO:0000259" key="1">
    <source>
        <dbReference type="Pfam" id="PF13472"/>
    </source>
</evidence>
<reference evidence="2" key="1">
    <citation type="submission" date="2020-12" db="EMBL/GenBank/DDBJ databases">
        <title>Sanguibacter suaedae sp. nov., isolated from Suaeda aralocaspica.</title>
        <authorList>
            <person name="Ma Q."/>
        </authorList>
    </citation>
    <scope>NUCLEOTIDE SEQUENCE</scope>
    <source>
        <strain evidence="2">YZGR15</strain>
    </source>
</reference>
<protein>
    <submittedName>
        <fullName evidence="2">G-D-S-L family lipolytic protein</fullName>
    </submittedName>
</protein>
<dbReference type="RefSeq" id="WP_198732312.1">
    <property type="nucleotide sequence ID" value="NZ_JAEINH010000001.1"/>
</dbReference>